<dbReference type="PANTHER" id="PTHR34039:SF1">
    <property type="entry name" value="UPF0102 PROTEIN YRAN"/>
    <property type="match status" value="1"/>
</dbReference>
<organism evidence="3 4">
    <name type="scientific">Butyricimonas faecihominis</name>
    <dbReference type="NCBI Taxonomy" id="1472416"/>
    <lineage>
        <taxon>Bacteria</taxon>
        <taxon>Pseudomonadati</taxon>
        <taxon>Bacteroidota</taxon>
        <taxon>Bacteroidia</taxon>
        <taxon>Bacteroidales</taxon>
        <taxon>Odoribacteraceae</taxon>
        <taxon>Butyricimonas</taxon>
    </lineage>
</organism>
<proteinExistence type="inferred from homology"/>
<dbReference type="InterPro" id="IPR003509">
    <property type="entry name" value="UPF0102_YraN-like"/>
</dbReference>
<comment type="caution">
    <text evidence="3">The sequence shown here is derived from an EMBL/GenBank/DDBJ whole genome shotgun (WGS) entry which is preliminary data.</text>
</comment>
<evidence type="ECO:0000256" key="1">
    <source>
        <dbReference type="ARBA" id="ARBA00006738"/>
    </source>
</evidence>
<reference evidence="3 4" key="1">
    <citation type="submission" date="2020-08" db="EMBL/GenBank/DDBJ databases">
        <title>Genomic Encyclopedia of Type Strains, Phase IV (KMG-IV): sequencing the most valuable type-strain genomes for metagenomic binning, comparative biology and taxonomic classification.</title>
        <authorList>
            <person name="Goeker M."/>
        </authorList>
    </citation>
    <scope>NUCLEOTIDE SEQUENCE [LARGE SCALE GENOMIC DNA]</scope>
    <source>
        <strain evidence="3 4">DSM 105721</strain>
    </source>
</reference>
<dbReference type="InterPro" id="IPR011856">
    <property type="entry name" value="tRNA_endonuc-like_dom_sf"/>
</dbReference>
<name>A0A7W6MZ63_9BACT</name>
<dbReference type="InterPro" id="IPR011335">
    <property type="entry name" value="Restrct_endonuc-II-like"/>
</dbReference>
<dbReference type="AlphaFoldDB" id="A0A7W6MZ63"/>
<dbReference type="EMBL" id="JACIES010000005">
    <property type="protein sequence ID" value="MBB4026570.1"/>
    <property type="molecule type" value="Genomic_DNA"/>
</dbReference>
<dbReference type="PANTHER" id="PTHR34039">
    <property type="entry name" value="UPF0102 PROTEIN YRAN"/>
    <property type="match status" value="1"/>
</dbReference>
<keyword evidence="4" id="KW-1185">Reference proteome</keyword>
<protein>
    <recommendedName>
        <fullName evidence="2">UPF0102 protein GGR14_002364</fullName>
    </recommendedName>
</protein>
<dbReference type="RefSeq" id="WP_229782957.1">
    <property type="nucleotide sequence ID" value="NZ_AP028155.1"/>
</dbReference>
<accession>A0A7W6MZ63</accession>
<keyword evidence="3" id="KW-0255">Endonuclease</keyword>
<dbReference type="GO" id="GO:0004519">
    <property type="term" value="F:endonuclease activity"/>
    <property type="evidence" value="ECO:0007669"/>
    <property type="project" value="UniProtKB-KW"/>
</dbReference>
<gene>
    <name evidence="3" type="ORF">GGR14_002364</name>
</gene>
<evidence type="ECO:0000313" key="4">
    <source>
        <dbReference type="Proteomes" id="UP000546007"/>
    </source>
</evidence>
<evidence type="ECO:0000256" key="2">
    <source>
        <dbReference type="HAMAP-Rule" id="MF_00048"/>
    </source>
</evidence>
<keyword evidence="3" id="KW-0540">Nuclease</keyword>
<dbReference type="CDD" id="cd20736">
    <property type="entry name" value="PoNe_Nuclease"/>
    <property type="match status" value="1"/>
</dbReference>
<sequence length="137" mass="15868">MIDLYNIAKLFLGCKLGEDCTMAWHNKLGEYGEEKVNRYLLDMGYTVLERNWRVGHRELDFVCLDGEVLVVVEVKTRADDNVSLFDLLDYRKKRNLQAAGAAYLTKKNIHREIRFDLVVVTGASMCLEYIKEAIDLF</sequence>
<dbReference type="GO" id="GO:0003676">
    <property type="term" value="F:nucleic acid binding"/>
    <property type="evidence" value="ECO:0007669"/>
    <property type="project" value="InterPro"/>
</dbReference>
<dbReference type="Proteomes" id="UP000546007">
    <property type="component" value="Unassembled WGS sequence"/>
</dbReference>
<dbReference type="HAMAP" id="MF_00048">
    <property type="entry name" value="UPF0102"/>
    <property type="match status" value="1"/>
</dbReference>
<keyword evidence="3" id="KW-0378">Hydrolase</keyword>
<dbReference type="Pfam" id="PF02021">
    <property type="entry name" value="UPF0102"/>
    <property type="match status" value="1"/>
</dbReference>
<dbReference type="SUPFAM" id="SSF52980">
    <property type="entry name" value="Restriction endonuclease-like"/>
    <property type="match status" value="1"/>
</dbReference>
<comment type="similarity">
    <text evidence="1 2">Belongs to the UPF0102 family.</text>
</comment>
<dbReference type="Gene3D" id="3.40.1350.10">
    <property type="match status" value="1"/>
</dbReference>
<dbReference type="GeneID" id="93101791"/>
<evidence type="ECO:0000313" key="3">
    <source>
        <dbReference type="EMBL" id="MBB4026570.1"/>
    </source>
</evidence>